<accession>A0A0E9T8N7</accession>
<organism evidence="1">
    <name type="scientific">Anguilla anguilla</name>
    <name type="common">European freshwater eel</name>
    <name type="synonym">Muraena anguilla</name>
    <dbReference type="NCBI Taxonomy" id="7936"/>
    <lineage>
        <taxon>Eukaryota</taxon>
        <taxon>Metazoa</taxon>
        <taxon>Chordata</taxon>
        <taxon>Craniata</taxon>
        <taxon>Vertebrata</taxon>
        <taxon>Euteleostomi</taxon>
        <taxon>Actinopterygii</taxon>
        <taxon>Neopterygii</taxon>
        <taxon>Teleostei</taxon>
        <taxon>Anguilliformes</taxon>
        <taxon>Anguillidae</taxon>
        <taxon>Anguilla</taxon>
    </lineage>
</organism>
<evidence type="ECO:0000313" key="1">
    <source>
        <dbReference type="EMBL" id="JAH49123.1"/>
    </source>
</evidence>
<reference evidence="1" key="2">
    <citation type="journal article" date="2015" name="Fish Shellfish Immunol.">
        <title>Early steps in the European eel (Anguilla anguilla)-Vibrio vulnificus interaction in the gills: Role of the RtxA13 toxin.</title>
        <authorList>
            <person name="Callol A."/>
            <person name="Pajuelo D."/>
            <person name="Ebbesson L."/>
            <person name="Teles M."/>
            <person name="MacKenzie S."/>
            <person name="Amaro C."/>
        </authorList>
    </citation>
    <scope>NUCLEOTIDE SEQUENCE</scope>
</reference>
<protein>
    <submittedName>
        <fullName evidence="1">Uncharacterized protein</fullName>
    </submittedName>
</protein>
<dbReference type="AlphaFoldDB" id="A0A0E9T8N7"/>
<proteinExistence type="predicted"/>
<name>A0A0E9T8N7_ANGAN</name>
<sequence>MKMLLTCVPASKPLICEIITVM</sequence>
<dbReference type="EMBL" id="GBXM01059454">
    <property type="protein sequence ID" value="JAH49123.1"/>
    <property type="molecule type" value="Transcribed_RNA"/>
</dbReference>
<reference evidence="1" key="1">
    <citation type="submission" date="2014-11" db="EMBL/GenBank/DDBJ databases">
        <authorList>
            <person name="Amaro Gonzalez C."/>
        </authorList>
    </citation>
    <scope>NUCLEOTIDE SEQUENCE</scope>
</reference>